<evidence type="ECO:0000313" key="2">
    <source>
        <dbReference type="EMBL" id="TCL59801.1"/>
    </source>
</evidence>
<gene>
    <name evidence="2" type="ORF">EDC14_103738</name>
</gene>
<sequence length="263" mass="29984">MIHYHYDGSFEGLLTVLARALKETAANCDISAAEAEQPDLFSTAVAVPTDPAAAERLFRWLSERFSRTVLEEIIYCFCSELPGTESFILSYLRLLLASGGRAAANFADATVLRIKRIHGQVAHEIDRLHGFIRFRKLAGGIYYAPIEPDHNVVQFLAEHFTARFADQAWLIHDLKRNSGIYYDMRRCRYIPEVENAPLFLPGGAGESGGLSAMVFDPAELDYQQLWDQYFQHIAIAERRNKKLQRQRMPARYCRCLVENVVEH</sequence>
<name>A0A4R1R323_HYDET</name>
<feature type="domain" description="DUF4130" evidence="1">
    <location>
        <begin position="83"/>
        <end position="258"/>
    </location>
</feature>
<dbReference type="InterPro" id="IPR023875">
    <property type="entry name" value="DNA_repair_put"/>
</dbReference>
<accession>A0A4R1R323</accession>
<reference evidence="2 3" key="1">
    <citation type="submission" date="2019-03" db="EMBL/GenBank/DDBJ databases">
        <title>Genomic Encyclopedia of Type Strains, Phase IV (KMG-IV): sequencing the most valuable type-strain genomes for metagenomic binning, comparative biology and taxonomic classification.</title>
        <authorList>
            <person name="Goeker M."/>
        </authorList>
    </citation>
    <scope>NUCLEOTIDE SEQUENCE [LARGE SCALE GENOMIC DNA]</scope>
    <source>
        <strain evidence="2 3">LX-B</strain>
    </source>
</reference>
<dbReference type="OrthoDB" id="5290748at2"/>
<dbReference type="AlphaFoldDB" id="A0A4R1R323"/>
<keyword evidence="3" id="KW-1185">Reference proteome</keyword>
<dbReference type="NCBIfam" id="TIGR03915">
    <property type="entry name" value="SAM_7_link_chp"/>
    <property type="match status" value="1"/>
</dbReference>
<evidence type="ECO:0000259" key="1">
    <source>
        <dbReference type="Pfam" id="PF13566"/>
    </source>
</evidence>
<dbReference type="Proteomes" id="UP000295008">
    <property type="component" value="Unassembled WGS sequence"/>
</dbReference>
<protein>
    <submittedName>
        <fullName evidence="2">Putative DNA metabolism protein</fullName>
    </submittedName>
</protein>
<dbReference type="InterPro" id="IPR025404">
    <property type="entry name" value="DUF4130"/>
</dbReference>
<dbReference type="EMBL" id="SLUN01000037">
    <property type="protein sequence ID" value="TCL59801.1"/>
    <property type="molecule type" value="Genomic_DNA"/>
</dbReference>
<dbReference type="RefSeq" id="WP_132016456.1">
    <property type="nucleotide sequence ID" value="NZ_SLUN01000037.1"/>
</dbReference>
<comment type="caution">
    <text evidence="2">The sequence shown here is derived from an EMBL/GenBank/DDBJ whole genome shotgun (WGS) entry which is preliminary data.</text>
</comment>
<organism evidence="2 3">
    <name type="scientific">Hydrogenispora ethanolica</name>
    <dbReference type="NCBI Taxonomy" id="1082276"/>
    <lineage>
        <taxon>Bacteria</taxon>
        <taxon>Bacillati</taxon>
        <taxon>Bacillota</taxon>
        <taxon>Hydrogenispora</taxon>
    </lineage>
</organism>
<dbReference type="Pfam" id="PF13566">
    <property type="entry name" value="DUF4130"/>
    <property type="match status" value="1"/>
</dbReference>
<proteinExistence type="predicted"/>
<evidence type="ECO:0000313" key="3">
    <source>
        <dbReference type="Proteomes" id="UP000295008"/>
    </source>
</evidence>